<reference evidence="2 3" key="1">
    <citation type="submission" date="2024-01" db="EMBL/GenBank/DDBJ databases">
        <title>A draft genome for the cacao thread blight pathogen Marasmiellus scandens.</title>
        <authorList>
            <person name="Baruah I.K."/>
            <person name="Leung J."/>
            <person name="Bukari Y."/>
            <person name="Amoako-Attah I."/>
            <person name="Meinhardt L.W."/>
            <person name="Bailey B.A."/>
            <person name="Cohen S.P."/>
        </authorList>
    </citation>
    <scope>NUCLEOTIDE SEQUENCE [LARGE SCALE GENOMIC DNA]</scope>
    <source>
        <strain evidence="2 3">GH-19</strain>
    </source>
</reference>
<feature type="compositionally biased region" description="Low complexity" evidence="1">
    <location>
        <begin position="298"/>
        <end position="314"/>
    </location>
</feature>
<evidence type="ECO:0000256" key="1">
    <source>
        <dbReference type="SAM" id="MobiDB-lite"/>
    </source>
</evidence>
<feature type="region of interest" description="Disordered" evidence="1">
    <location>
        <begin position="479"/>
        <end position="553"/>
    </location>
</feature>
<dbReference type="Proteomes" id="UP001498398">
    <property type="component" value="Unassembled WGS sequence"/>
</dbReference>
<name>A0ABR1K9S4_9AGAR</name>
<sequence length="872" mass="94187">MQLKLFRRLSQLVHRRTKSDSAATERGPPTQFVSSLSLNDVHASEQPFHPTLQSVLPPAPLMSPLIIHNSSFDSVTPQLSPPAHTVQPMPTSENATKVAAIHRRIREIQQDYHRVRASIDALQAEALQSKSASTSGITEQELEQCVKFADAVRAAGLDGLAHVHNSTHSSVQNFEEAAVDAIQEAADDPRGIWSKITDGVVGPRAPKEYISAIATIIRNRWESRAVRKARHFWKKAAKENPNNANIVTPSASNLSELIEALSPERQRAVEELLKKRHSFAPRSGDHPPEQVSNGTDVSTSQFSSSSMIHSMPLSTTFSPRSQDPFTSSGEISQTKHSIIEHPKVISSSNSRSSALPPLASQIFKQELISSHSSERFFSSPSYKQARPVFGNVDLNRTSKFPSEKSLGKQKLVLAVSGSENSFTASNSSGSMGIAVPSTDPMPYSGSQTSSAIASSDLASFSSDRPGSEQLGRPFVLALNKGDSQSFGPSSSSGNVRTERIKLVPAPSRESIPTTGSQSSSAVASSDLASFTSDPNLESGCPPSSNPSQIWSTNPSTNISEVSFMSAERALESFERICDGFPSSNFGESLHTISEESSGLGEGPASLTPSAPSSQLSSGAVDLADEISTGISVSRPKINRISKTSMSTSRRSFLSNRFSTQSSLGRHELDATLVVEEPELESKTETKVSDANKIIANEIEEVPRSPTPDQPRTGFIMMRSVSVRTPKIQQMHPQSFNEGVQLETSSMLPSPAISLPSSLPSLKQPSSSSSPKFPVLSSIPSRLSKFSFRSNTRDNKVGSKGLEPASLHSNSSPKRDLKSREKRTKEKQTLRTLIPVFKPVLPLKIVKKSKEDLRVSTSLPASPQGHFKVSPAF</sequence>
<feature type="compositionally biased region" description="Low complexity" evidence="1">
    <location>
        <begin position="481"/>
        <end position="493"/>
    </location>
</feature>
<feature type="compositionally biased region" description="Polar residues" evidence="1">
    <location>
        <begin position="421"/>
        <end position="430"/>
    </location>
</feature>
<feature type="compositionally biased region" description="Polar residues" evidence="1">
    <location>
        <begin position="530"/>
        <end position="553"/>
    </location>
</feature>
<feature type="region of interest" description="Disordered" evidence="1">
    <location>
        <begin position="754"/>
        <end position="774"/>
    </location>
</feature>
<feature type="region of interest" description="Disordered" evidence="1">
    <location>
        <begin position="592"/>
        <end position="618"/>
    </location>
</feature>
<evidence type="ECO:0000313" key="2">
    <source>
        <dbReference type="EMBL" id="KAK7473165.1"/>
    </source>
</evidence>
<feature type="compositionally biased region" description="Polar residues" evidence="1">
    <location>
        <begin position="315"/>
        <end position="333"/>
    </location>
</feature>
<evidence type="ECO:0000313" key="3">
    <source>
        <dbReference type="Proteomes" id="UP001498398"/>
    </source>
</evidence>
<feature type="compositionally biased region" description="Polar residues" evidence="1">
    <location>
        <begin position="606"/>
        <end position="617"/>
    </location>
</feature>
<feature type="region of interest" description="Disordered" evidence="1">
    <location>
        <begin position="421"/>
        <end position="449"/>
    </location>
</feature>
<proteinExistence type="predicted"/>
<gene>
    <name evidence="2" type="ORF">VKT23_001264</name>
</gene>
<feature type="region of interest" description="Disordered" evidence="1">
    <location>
        <begin position="278"/>
        <end position="333"/>
    </location>
</feature>
<feature type="region of interest" description="Disordered" evidence="1">
    <location>
        <begin position="789"/>
        <end position="828"/>
    </location>
</feature>
<accession>A0ABR1K9S4</accession>
<keyword evidence="3" id="KW-1185">Reference proteome</keyword>
<feature type="compositionally biased region" description="Basic and acidic residues" evidence="1">
    <location>
        <begin position="812"/>
        <end position="828"/>
    </location>
</feature>
<feature type="compositionally biased region" description="Low complexity" evidence="1">
    <location>
        <begin position="516"/>
        <end position="529"/>
    </location>
</feature>
<comment type="caution">
    <text evidence="2">The sequence shown here is derived from an EMBL/GenBank/DDBJ whole genome shotgun (WGS) entry which is preliminary data.</text>
</comment>
<dbReference type="EMBL" id="JBANRG010000001">
    <property type="protein sequence ID" value="KAK7473165.1"/>
    <property type="molecule type" value="Genomic_DNA"/>
</dbReference>
<protein>
    <submittedName>
        <fullName evidence="2">Uncharacterized protein</fullName>
    </submittedName>
</protein>
<organism evidence="2 3">
    <name type="scientific">Marasmiellus scandens</name>
    <dbReference type="NCBI Taxonomy" id="2682957"/>
    <lineage>
        <taxon>Eukaryota</taxon>
        <taxon>Fungi</taxon>
        <taxon>Dikarya</taxon>
        <taxon>Basidiomycota</taxon>
        <taxon>Agaricomycotina</taxon>
        <taxon>Agaricomycetes</taxon>
        <taxon>Agaricomycetidae</taxon>
        <taxon>Agaricales</taxon>
        <taxon>Marasmiineae</taxon>
        <taxon>Omphalotaceae</taxon>
        <taxon>Marasmiellus</taxon>
    </lineage>
</organism>